<proteinExistence type="predicted"/>
<feature type="coiled-coil region" evidence="1">
    <location>
        <begin position="49"/>
        <end position="83"/>
    </location>
</feature>
<keyword evidence="4" id="KW-1185">Reference proteome</keyword>
<dbReference type="AlphaFoldDB" id="A0AAE4JVI2"/>
<name>A0AAE4JVI2_9CYAN</name>
<dbReference type="Proteomes" id="UP001268256">
    <property type="component" value="Unassembled WGS sequence"/>
</dbReference>
<dbReference type="EMBL" id="JAVMIP010000002">
    <property type="protein sequence ID" value="MDS3860051.1"/>
    <property type="molecule type" value="Genomic_DNA"/>
</dbReference>
<organism evidence="3 4">
    <name type="scientific">Pseudocalidococcus azoricus BACA0444</name>
    <dbReference type="NCBI Taxonomy" id="2918990"/>
    <lineage>
        <taxon>Bacteria</taxon>
        <taxon>Bacillati</taxon>
        <taxon>Cyanobacteriota</taxon>
        <taxon>Cyanophyceae</taxon>
        <taxon>Acaryochloridales</taxon>
        <taxon>Thermosynechococcaceae</taxon>
        <taxon>Pseudocalidococcus</taxon>
        <taxon>Pseudocalidococcus azoricus</taxon>
    </lineage>
</organism>
<comment type="caution">
    <text evidence="3">The sequence shown here is derived from an EMBL/GenBank/DDBJ whole genome shotgun (WGS) entry which is preliminary data.</text>
</comment>
<reference evidence="4" key="1">
    <citation type="submission" date="2023-07" db="EMBL/GenBank/DDBJ databases">
        <authorList>
            <person name="Luz R."/>
            <person name="Cordeiro R."/>
            <person name="Fonseca A."/>
            <person name="Goncalves V."/>
        </authorList>
    </citation>
    <scope>NUCLEOTIDE SEQUENCE [LARGE SCALE GENOMIC DNA]</scope>
    <source>
        <strain evidence="4">BACA0444</strain>
    </source>
</reference>
<evidence type="ECO:0000256" key="2">
    <source>
        <dbReference type="SAM" id="Phobius"/>
    </source>
</evidence>
<accession>A0AAE4JVI2</accession>
<keyword evidence="2" id="KW-0812">Transmembrane</keyword>
<evidence type="ECO:0000256" key="1">
    <source>
        <dbReference type="SAM" id="Coils"/>
    </source>
</evidence>
<keyword evidence="2" id="KW-1133">Transmembrane helix</keyword>
<evidence type="ECO:0000313" key="3">
    <source>
        <dbReference type="EMBL" id="MDS3860051.1"/>
    </source>
</evidence>
<gene>
    <name evidence="3" type="ORF">RIF25_04435</name>
</gene>
<protein>
    <submittedName>
        <fullName evidence="3">Uncharacterized protein</fullName>
    </submittedName>
</protein>
<keyword evidence="2" id="KW-0472">Membrane</keyword>
<sequence>MPEVTTQTDLSQVLTILQAMQGTLNAVQADVKIVQVDLQALTLEVKVNQAKTDERFKSIEEKVDALKQEVADLRLQQRTTDNRILTFLFTAFITAVGLLTKVIFFDRQE</sequence>
<keyword evidence="1" id="KW-0175">Coiled coil</keyword>
<dbReference type="RefSeq" id="WP_322877336.1">
    <property type="nucleotide sequence ID" value="NZ_JAVMIP010000002.1"/>
</dbReference>
<feature type="transmembrane region" description="Helical" evidence="2">
    <location>
        <begin position="84"/>
        <end position="104"/>
    </location>
</feature>
<evidence type="ECO:0000313" key="4">
    <source>
        <dbReference type="Proteomes" id="UP001268256"/>
    </source>
</evidence>